<sequence length="349" mass="38457">MTDRKLRYGLIGAGSNAEKKHLSNYSNLPDVEIVALCDVQLANATRLAKKYDIKRVYSNYEEMFAHEELDLVSVCTPNFSHEEITVQALMNGIHVHCEKPLAVDAAAAKRIVEAKNKSGKLVMVGLNNRFTKEAVTLKKFIDAGYLGEIYQAKAGWTRRSGIPGRGTWFTNKELAGGGVMIDLGVHYLDLALYMMGLPQPAYVSGATYQHFHETTTRNRNGYKGNPDGIFNVEDTAVGFMGLTNGATVQFEFSWASNIEKDITTIELLGTKGGASLINGELKIYSELEGTCVDITPVINGQVTSEFEHFTNCIRNGGELVAPAEHGTYIMEIIDQFYQAANRKEPVSLV</sequence>
<comment type="caution">
    <text evidence="3">The sequence shown here is derived from an EMBL/GenBank/DDBJ whole genome shotgun (WGS) entry which is preliminary data.</text>
</comment>
<organism evidence="3 4">
    <name type="scientific">Lederbergia galactosidilytica</name>
    <dbReference type="NCBI Taxonomy" id="217031"/>
    <lineage>
        <taxon>Bacteria</taxon>
        <taxon>Bacillati</taxon>
        <taxon>Bacillota</taxon>
        <taxon>Bacilli</taxon>
        <taxon>Bacillales</taxon>
        <taxon>Bacillaceae</taxon>
        <taxon>Lederbergia</taxon>
    </lineage>
</organism>
<dbReference type="Pfam" id="PF01408">
    <property type="entry name" value="GFO_IDH_MocA"/>
    <property type="match status" value="1"/>
</dbReference>
<dbReference type="EMBL" id="LDJR01000050">
    <property type="protein sequence ID" value="OAK70542.1"/>
    <property type="molecule type" value="Genomic_DNA"/>
</dbReference>
<dbReference type="InterPro" id="IPR052515">
    <property type="entry name" value="Gfo/Idh/MocA_Oxidoreductase"/>
</dbReference>
<gene>
    <name evidence="3" type="ORF">ABB05_12355</name>
</gene>
<evidence type="ECO:0000313" key="4">
    <source>
        <dbReference type="Proteomes" id="UP000077881"/>
    </source>
</evidence>
<evidence type="ECO:0000259" key="1">
    <source>
        <dbReference type="Pfam" id="PF01408"/>
    </source>
</evidence>
<proteinExistence type="predicted"/>
<dbReference type="Gene3D" id="3.40.50.720">
    <property type="entry name" value="NAD(P)-binding Rossmann-like Domain"/>
    <property type="match status" value="1"/>
</dbReference>
<dbReference type="Pfam" id="PF22725">
    <property type="entry name" value="GFO_IDH_MocA_C3"/>
    <property type="match status" value="1"/>
</dbReference>
<dbReference type="OrthoDB" id="9815825at2"/>
<feature type="domain" description="GFO/IDH/MocA-like oxidoreductase" evidence="2">
    <location>
        <begin position="136"/>
        <end position="274"/>
    </location>
</feature>
<keyword evidence="4" id="KW-1185">Reference proteome</keyword>
<dbReference type="Proteomes" id="UP000077881">
    <property type="component" value="Unassembled WGS sequence"/>
</dbReference>
<dbReference type="Gene3D" id="3.30.360.10">
    <property type="entry name" value="Dihydrodipicolinate Reductase, domain 2"/>
    <property type="match status" value="1"/>
</dbReference>
<dbReference type="PANTHER" id="PTHR43249:SF1">
    <property type="entry name" value="D-GLUCOSIDE 3-DEHYDROGENASE"/>
    <property type="match status" value="1"/>
</dbReference>
<reference evidence="3 4" key="1">
    <citation type="submission" date="2015-05" db="EMBL/GenBank/DDBJ databases">
        <title>Comparison of genome.</title>
        <authorList>
            <person name="Zheng Z."/>
            <person name="Sun M."/>
        </authorList>
    </citation>
    <scope>NUCLEOTIDE SEQUENCE [LARGE SCALE GENOMIC DNA]</scope>
    <source>
        <strain evidence="3 4">G25-74</strain>
    </source>
</reference>
<dbReference type="InterPro" id="IPR036291">
    <property type="entry name" value="NAD(P)-bd_dom_sf"/>
</dbReference>
<dbReference type="PATRIC" id="fig|217031.6.peg.2654"/>
<evidence type="ECO:0000259" key="2">
    <source>
        <dbReference type="Pfam" id="PF22725"/>
    </source>
</evidence>
<evidence type="ECO:0000313" key="3">
    <source>
        <dbReference type="EMBL" id="OAK70542.1"/>
    </source>
</evidence>
<dbReference type="InterPro" id="IPR055170">
    <property type="entry name" value="GFO_IDH_MocA-like_dom"/>
</dbReference>
<dbReference type="AlphaFoldDB" id="A0A177ZRN8"/>
<dbReference type="InterPro" id="IPR000683">
    <property type="entry name" value="Gfo/Idh/MocA-like_OxRdtase_N"/>
</dbReference>
<dbReference type="SUPFAM" id="SSF55347">
    <property type="entry name" value="Glyceraldehyde-3-phosphate dehydrogenase-like, C-terminal domain"/>
    <property type="match status" value="1"/>
</dbReference>
<dbReference type="PANTHER" id="PTHR43249">
    <property type="entry name" value="UDP-N-ACETYL-2-AMINO-2-DEOXY-D-GLUCURONATE OXIDASE"/>
    <property type="match status" value="1"/>
</dbReference>
<dbReference type="STRING" id="217031.ABB05_12355"/>
<accession>A0A177ZRN8</accession>
<dbReference type="RefSeq" id="WP_064468212.1">
    <property type="nucleotide sequence ID" value="NZ_LDJR01000050.1"/>
</dbReference>
<feature type="domain" description="Gfo/Idh/MocA-like oxidoreductase N-terminal" evidence="1">
    <location>
        <begin position="6"/>
        <end position="125"/>
    </location>
</feature>
<dbReference type="GO" id="GO:0000166">
    <property type="term" value="F:nucleotide binding"/>
    <property type="evidence" value="ECO:0007669"/>
    <property type="project" value="InterPro"/>
</dbReference>
<name>A0A177ZRN8_9BACI</name>
<protein>
    <submittedName>
        <fullName evidence="3">Dehydrogenase</fullName>
    </submittedName>
</protein>
<dbReference type="SUPFAM" id="SSF51735">
    <property type="entry name" value="NAD(P)-binding Rossmann-fold domains"/>
    <property type="match status" value="1"/>
</dbReference>